<accession>A0AA51RBF0</accession>
<dbReference type="InterPro" id="IPR008201">
    <property type="entry name" value="HepT-like"/>
</dbReference>
<proteinExistence type="predicted"/>
<protein>
    <submittedName>
        <fullName evidence="6">DUF86 domain-containing protein</fullName>
    </submittedName>
</protein>
<dbReference type="GO" id="GO:0004540">
    <property type="term" value="F:RNA nuclease activity"/>
    <property type="evidence" value="ECO:0007669"/>
    <property type="project" value="InterPro"/>
</dbReference>
<dbReference type="GO" id="GO:0110001">
    <property type="term" value="C:toxin-antitoxin complex"/>
    <property type="evidence" value="ECO:0007669"/>
    <property type="project" value="InterPro"/>
</dbReference>
<reference evidence="6 7" key="1">
    <citation type="submission" date="2023-08" db="EMBL/GenBank/DDBJ databases">
        <title>Comparative genomics and taxonomic characterization of three novel marine species of genus Marivirga.</title>
        <authorList>
            <person name="Muhammad N."/>
            <person name="Kim S.-G."/>
        </authorList>
    </citation>
    <scope>NUCLEOTIDE SEQUENCE [LARGE SCALE GENOMIC DNA]</scope>
    <source>
        <strain evidence="6 7">BDSF4-3</strain>
    </source>
</reference>
<gene>
    <name evidence="6" type="ORF">QYS49_32610</name>
</gene>
<dbReference type="GO" id="GO:0000166">
    <property type="term" value="F:nucleotide binding"/>
    <property type="evidence" value="ECO:0007669"/>
    <property type="project" value="UniProtKB-KW"/>
</dbReference>
<dbReference type="InterPro" id="IPR051813">
    <property type="entry name" value="HepT_RNase_toxin"/>
</dbReference>
<dbReference type="Pfam" id="PF01934">
    <property type="entry name" value="HepT-like"/>
    <property type="match status" value="1"/>
</dbReference>
<keyword evidence="7" id="KW-1185">Reference proteome</keyword>
<keyword evidence="3" id="KW-0540">Nuclease</keyword>
<dbReference type="Proteomes" id="UP001230496">
    <property type="component" value="Chromosome"/>
</dbReference>
<dbReference type="KEGG" id="msaa:QYS49_32610"/>
<evidence type="ECO:0000256" key="1">
    <source>
        <dbReference type="ARBA" id="ARBA00022553"/>
    </source>
</evidence>
<organism evidence="6 7">
    <name type="scientific">Marivirga salinarum</name>
    <dbReference type="NCBI Taxonomy" id="3059078"/>
    <lineage>
        <taxon>Bacteria</taxon>
        <taxon>Pseudomonadati</taxon>
        <taxon>Bacteroidota</taxon>
        <taxon>Cytophagia</taxon>
        <taxon>Cytophagales</taxon>
        <taxon>Marivirgaceae</taxon>
        <taxon>Marivirga</taxon>
    </lineage>
</organism>
<evidence type="ECO:0000313" key="6">
    <source>
        <dbReference type="EMBL" id="WMN12151.1"/>
    </source>
</evidence>
<dbReference type="EMBL" id="CP129971">
    <property type="protein sequence ID" value="WMN12151.1"/>
    <property type="molecule type" value="Genomic_DNA"/>
</dbReference>
<dbReference type="PANTHER" id="PTHR34139">
    <property type="entry name" value="UPF0331 PROTEIN MJ0127"/>
    <property type="match status" value="1"/>
</dbReference>
<evidence type="ECO:0000256" key="5">
    <source>
        <dbReference type="ARBA" id="ARBA00022801"/>
    </source>
</evidence>
<sequence>MKKNPLIYLNHIKDCILKIQEYTSSINERDFLNNSLIQDGVIRNLEIIGEATKQLDPEFRLKYPNIEWKKIAGMRDKLIHDYIGVDLWAVWAVVEKVIPEFKEELTIIISREKNKNQ</sequence>
<evidence type="ECO:0000313" key="7">
    <source>
        <dbReference type="Proteomes" id="UP001230496"/>
    </source>
</evidence>
<evidence type="ECO:0000256" key="2">
    <source>
        <dbReference type="ARBA" id="ARBA00022649"/>
    </source>
</evidence>
<keyword evidence="5" id="KW-0378">Hydrolase</keyword>
<dbReference type="AlphaFoldDB" id="A0AA51RBF0"/>
<dbReference type="RefSeq" id="WP_308350039.1">
    <property type="nucleotide sequence ID" value="NZ_CP129971.1"/>
</dbReference>
<name>A0AA51RBF0_9BACT</name>
<dbReference type="PANTHER" id="PTHR34139:SF1">
    <property type="entry name" value="RNASE MJ1380-RELATED"/>
    <property type="match status" value="1"/>
</dbReference>
<keyword evidence="4" id="KW-0547">Nucleotide-binding</keyword>
<keyword evidence="1" id="KW-0597">Phosphoprotein</keyword>
<dbReference type="GO" id="GO:0016787">
    <property type="term" value="F:hydrolase activity"/>
    <property type="evidence" value="ECO:0007669"/>
    <property type="project" value="UniProtKB-KW"/>
</dbReference>
<evidence type="ECO:0000256" key="3">
    <source>
        <dbReference type="ARBA" id="ARBA00022722"/>
    </source>
</evidence>
<keyword evidence="2" id="KW-1277">Toxin-antitoxin system</keyword>
<evidence type="ECO:0000256" key="4">
    <source>
        <dbReference type="ARBA" id="ARBA00022741"/>
    </source>
</evidence>